<evidence type="ECO:0000256" key="3">
    <source>
        <dbReference type="ARBA" id="ARBA00022448"/>
    </source>
</evidence>
<proteinExistence type="inferred from homology"/>
<dbReference type="SMART" id="SM01323">
    <property type="entry name" value="YajC"/>
    <property type="match status" value="1"/>
</dbReference>
<evidence type="ECO:0000313" key="12">
    <source>
        <dbReference type="EMBL" id="QWZ09377.1"/>
    </source>
</evidence>
<dbReference type="GO" id="GO:0005886">
    <property type="term" value="C:plasma membrane"/>
    <property type="evidence" value="ECO:0007669"/>
    <property type="project" value="UniProtKB-SubCell"/>
</dbReference>
<dbReference type="InterPro" id="IPR003849">
    <property type="entry name" value="Preprotein_translocase_YajC"/>
</dbReference>
<evidence type="ECO:0000256" key="11">
    <source>
        <dbReference type="SAM" id="Phobius"/>
    </source>
</evidence>
<dbReference type="RefSeq" id="WP_216941223.1">
    <property type="nucleotide sequence ID" value="NZ_CP077062.1"/>
</dbReference>
<reference evidence="12" key="1">
    <citation type="submission" date="2021-06" db="EMBL/GenBank/DDBJ databases">
        <title>Complete genome sequence of Nocardioides sp. G188.</title>
        <authorList>
            <person name="Im W.-T."/>
        </authorList>
    </citation>
    <scope>NUCLEOTIDE SEQUENCE</scope>
    <source>
        <strain evidence="12">G188</strain>
    </source>
</reference>
<dbReference type="GO" id="GO:0015031">
    <property type="term" value="P:protein transport"/>
    <property type="evidence" value="ECO:0007669"/>
    <property type="project" value="UniProtKB-KW"/>
</dbReference>
<evidence type="ECO:0000256" key="7">
    <source>
        <dbReference type="ARBA" id="ARBA00022989"/>
    </source>
</evidence>
<sequence>MKDLAGFLPFVLIALVFWFLIVRPQRRRQQDLARTQSSIGPGTEVMLGSGFYGTVVSVGDDTLDLELAPGTTVKVARQAVVKVLEPGEGTHDLGGAHDELDERHPGDVDDDRDQPGDERHP</sequence>
<evidence type="ECO:0000256" key="9">
    <source>
        <dbReference type="ARBA" id="ARBA00023136"/>
    </source>
</evidence>
<protein>
    <submittedName>
        <fullName evidence="12">Preprotein translocase subunit YajC</fullName>
    </submittedName>
</protein>
<dbReference type="AlphaFoldDB" id="A0A975T0L5"/>
<feature type="compositionally biased region" description="Basic and acidic residues" evidence="10">
    <location>
        <begin position="88"/>
        <end position="121"/>
    </location>
</feature>
<keyword evidence="7 11" id="KW-1133">Transmembrane helix</keyword>
<evidence type="ECO:0000256" key="10">
    <source>
        <dbReference type="SAM" id="MobiDB-lite"/>
    </source>
</evidence>
<evidence type="ECO:0000256" key="1">
    <source>
        <dbReference type="ARBA" id="ARBA00004162"/>
    </source>
</evidence>
<keyword evidence="5 11" id="KW-0812">Transmembrane</keyword>
<evidence type="ECO:0000256" key="6">
    <source>
        <dbReference type="ARBA" id="ARBA00022927"/>
    </source>
</evidence>
<dbReference type="EMBL" id="CP077062">
    <property type="protein sequence ID" value="QWZ09377.1"/>
    <property type="molecule type" value="Genomic_DNA"/>
</dbReference>
<evidence type="ECO:0000256" key="5">
    <source>
        <dbReference type="ARBA" id="ARBA00022692"/>
    </source>
</evidence>
<keyword evidence="13" id="KW-1185">Reference proteome</keyword>
<evidence type="ECO:0000313" key="13">
    <source>
        <dbReference type="Proteomes" id="UP000683575"/>
    </source>
</evidence>
<dbReference type="PANTHER" id="PTHR33909:SF1">
    <property type="entry name" value="SEC TRANSLOCON ACCESSORY COMPLEX SUBUNIT YAJC"/>
    <property type="match status" value="1"/>
</dbReference>
<comment type="subcellular location">
    <subcellularLocation>
        <location evidence="1">Cell membrane</location>
        <topology evidence="1">Single-pass membrane protein</topology>
    </subcellularLocation>
</comment>
<dbReference type="NCBIfam" id="TIGR00739">
    <property type="entry name" value="yajC"/>
    <property type="match status" value="1"/>
</dbReference>
<keyword evidence="4" id="KW-1003">Cell membrane</keyword>
<gene>
    <name evidence="12" type="primary">yajC</name>
    <name evidence="12" type="ORF">KRR39_06270</name>
</gene>
<evidence type="ECO:0000256" key="4">
    <source>
        <dbReference type="ARBA" id="ARBA00022475"/>
    </source>
</evidence>
<evidence type="ECO:0000256" key="2">
    <source>
        <dbReference type="ARBA" id="ARBA00006742"/>
    </source>
</evidence>
<keyword evidence="9 11" id="KW-0472">Membrane</keyword>
<evidence type="ECO:0000256" key="8">
    <source>
        <dbReference type="ARBA" id="ARBA00023010"/>
    </source>
</evidence>
<keyword evidence="6" id="KW-0653">Protein transport</keyword>
<keyword evidence="3" id="KW-0813">Transport</keyword>
<dbReference type="Pfam" id="PF02699">
    <property type="entry name" value="YajC"/>
    <property type="match status" value="1"/>
</dbReference>
<feature type="transmembrane region" description="Helical" evidence="11">
    <location>
        <begin position="6"/>
        <end position="22"/>
    </location>
</feature>
<dbReference type="PANTHER" id="PTHR33909">
    <property type="entry name" value="SEC TRANSLOCON ACCESSORY COMPLEX SUBUNIT YAJC"/>
    <property type="match status" value="1"/>
</dbReference>
<dbReference type="KEGG" id="nps:KRR39_06270"/>
<organism evidence="12 13">
    <name type="scientific">Nocardioides panacis</name>
    <dbReference type="NCBI Taxonomy" id="2849501"/>
    <lineage>
        <taxon>Bacteria</taxon>
        <taxon>Bacillati</taxon>
        <taxon>Actinomycetota</taxon>
        <taxon>Actinomycetes</taxon>
        <taxon>Propionibacteriales</taxon>
        <taxon>Nocardioidaceae</taxon>
        <taxon>Nocardioides</taxon>
    </lineage>
</organism>
<accession>A0A975T0L5</accession>
<dbReference type="Proteomes" id="UP000683575">
    <property type="component" value="Chromosome"/>
</dbReference>
<comment type="similarity">
    <text evidence="2">Belongs to the YajC family.</text>
</comment>
<name>A0A975T0L5_9ACTN</name>
<keyword evidence="8" id="KW-0811">Translocation</keyword>
<feature type="region of interest" description="Disordered" evidence="10">
    <location>
        <begin position="86"/>
        <end position="121"/>
    </location>
</feature>